<dbReference type="SUPFAM" id="SSF55874">
    <property type="entry name" value="ATPase domain of HSP90 chaperone/DNA topoisomerase II/histidine kinase"/>
    <property type="match status" value="1"/>
</dbReference>
<feature type="transmembrane region" description="Helical" evidence="10">
    <location>
        <begin position="112"/>
        <end position="145"/>
    </location>
</feature>
<evidence type="ECO:0000313" key="13">
    <source>
        <dbReference type="EMBL" id="ANS76562.1"/>
    </source>
</evidence>
<proteinExistence type="predicted"/>
<keyword evidence="8" id="KW-0902">Two-component regulatory system</keyword>
<evidence type="ECO:0000259" key="11">
    <source>
        <dbReference type="Pfam" id="PF02518"/>
    </source>
</evidence>
<dbReference type="KEGG" id="pyg:AWM70_19915"/>
<dbReference type="PANTHER" id="PTHR24421">
    <property type="entry name" value="NITRATE/NITRITE SENSOR PROTEIN NARX-RELATED"/>
    <property type="match status" value="1"/>
</dbReference>
<dbReference type="InterPro" id="IPR011712">
    <property type="entry name" value="Sig_transdc_His_kin_sub3_dim/P"/>
</dbReference>
<dbReference type="Pfam" id="PF02518">
    <property type="entry name" value="HATPase_c"/>
    <property type="match status" value="1"/>
</dbReference>
<evidence type="ECO:0000256" key="6">
    <source>
        <dbReference type="ARBA" id="ARBA00022777"/>
    </source>
</evidence>
<dbReference type="Pfam" id="PF07730">
    <property type="entry name" value="HisKA_3"/>
    <property type="match status" value="1"/>
</dbReference>
<reference evidence="13 14" key="1">
    <citation type="submission" date="2016-01" db="EMBL/GenBank/DDBJ databases">
        <title>Complete Genome Sequence of Paenibacillus yonginensis DCY84, a novel Plant Growth-Promoting Bacteria with Elicitation of Induced Systemic Resistance.</title>
        <authorList>
            <person name="Kim Y.J."/>
            <person name="Yang D.C."/>
            <person name="Sukweenadhi J."/>
        </authorList>
    </citation>
    <scope>NUCLEOTIDE SEQUENCE [LARGE SCALE GENOMIC DNA]</scope>
    <source>
        <strain evidence="13 14">DCY84</strain>
    </source>
</reference>
<dbReference type="GO" id="GO:0046983">
    <property type="term" value="F:protein dimerization activity"/>
    <property type="evidence" value="ECO:0007669"/>
    <property type="project" value="InterPro"/>
</dbReference>
<feature type="domain" description="Signal transduction histidine kinase subgroup 3 dimerisation and phosphoacceptor" evidence="12">
    <location>
        <begin position="194"/>
        <end position="259"/>
    </location>
</feature>
<evidence type="ECO:0000256" key="7">
    <source>
        <dbReference type="ARBA" id="ARBA00022840"/>
    </source>
</evidence>
<dbReference type="InterPro" id="IPR050482">
    <property type="entry name" value="Sensor_HK_TwoCompSys"/>
</dbReference>
<sequence>MLSAGNKTRLRSFRRYTLITIALAFFLLSEYQPGSGAGVFILVPYGFVYFWLFANRGRGWNGLEIVVLPLCLMAGVAIGYFAGGEYPGPNLLWPLIFFLAVPPKKFEWTARGLAACAGIEIVILTYSGSIPYTALFAVFGVYMAIQGRARLKNAYSVIQQQLKELNKTHEELQEAHKQLQEATVNSMRYAALSERTRIARDIHDGLGHHLTSMIVQLQALEMMLESEPEAAPEAVEGLIRTARAGMQEVRLAVHEWKEDESGLGLAALRGLISQTAANTNLRIQWEETQDLSDWDPAMSIVLYRILQEALTNVMRHAEADEVKIRLLEEDDLLKVTLQDNGSYRHEPGQPLGFGQQGIQERCQSVGGTCRFGQNEPSGLTLTIELPLRPPGFKAKDKAEPCDFDS</sequence>
<keyword evidence="9" id="KW-0175">Coiled coil</keyword>
<dbReference type="Proteomes" id="UP000092573">
    <property type="component" value="Chromosome"/>
</dbReference>
<dbReference type="OrthoDB" id="9781904at2"/>
<keyword evidence="5" id="KW-0547">Nucleotide-binding</keyword>
<evidence type="ECO:0000256" key="10">
    <source>
        <dbReference type="SAM" id="Phobius"/>
    </source>
</evidence>
<feature type="transmembrane region" description="Helical" evidence="10">
    <location>
        <begin position="65"/>
        <end position="83"/>
    </location>
</feature>
<evidence type="ECO:0000313" key="14">
    <source>
        <dbReference type="Proteomes" id="UP000092573"/>
    </source>
</evidence>
<keyword evidence="10" id="KW-1133">Transmembrane helix</keyword>
<evidence type="ECO:0000259" key="12">
    <source>
        <dbReference type="Pfam" id="PF07730"/>
    </source>
</evidence>
<dbReference type="STRING" id="1462996.AWM70_19915"/>
<keyword evidence="4" id="KW-0808">Transferase</keyword>
<organism evidence="13 14">
    <name type="scientific">Paenibacillus yonginensis</name>
    <dbReference type="NCBI Taxonomy" id="1462996"/>
    <lineage>
        <taxon>Bacteria</taxon>
        <taxon>Bacillati</taxon>
        <taxon>Bacillota</taxon>
        <taxon>Bacilli</taxon>
        <taxon>Bacillales</taxon>
        <taxon>Paenibacillaceae</taxon>
        <taxon>Paenibacillus</taxon>
    </lineage>
</organism>
<feature type="transmembrane region" description="Helical" evidence="10">
    <location>
        <begin position="12"/>
        <end position="29"/>
    </location>
</feature>
<keyword evidence="7" id="KW-0067">ATP-binding</keyword>
<protein>
    <recommendedName>
        <fullName evidence="2">histidine kinase</fullName>
        <ecNumber evidence="2">2.7.13.3</ecNumber>
    </recommendedName>
</protein>
<dbReference type="PANTHER" id="PTHR24421:SF10">
    <property type="entry name" value="NITRATE_NITRITE SENSOR PROTEIN NARQ"/>
    <property type="match status" value="1"/>
</dbReference>
<dbReference type="EMBL" id="CP014167">
    <property type="protein sequence ID" value="ANS76562.1"/>
    <property type="molecule type" value="Genomic_DNA"/>
</dbReference>
<keyword evidence="14" id="KW-1185">Reference proteome</keyword>
<evidence type="ECO:0000256" key="9">
    <source>
        <dbReference type="SAM" id="Coils"/>
    </source>
</evidence>
<feature type="coiled-coil region" evidence="9">
    <location>
        <begin position="148"/>
        <end position="185"/>
    </location>
</feature>
<evidence type="ECO:0000256" key="1">
    <source>
        <dbReference type="ARBA" id="ARBA00000085"/>
    </source>
</evidence>
<evidence type="ECO:0000256" key="4">
    <source>
        <dbReference type="ARBA" id="ARBA00022679"/>
    </source>
</evidence>
<evidence type="ECO:0000256" key="3">
    <source>
        <dbReference type="ARBA" id="ARBA00022553"/>
    </source>
</evidence>
<dbReference type="InterPro" id="IPR003594">
    <property type="entry name" value="HATPase_dom"/>
</dbReference>
<dbReference type="GO" id="GO:0005524">
    <property type="term" value="F:ATP binding"/>
    <property type="evidence" value="ECO:0007669"/>
    <property type="project" value="UniProtKB-KW"/>
</dbReference>
<dbReference type="CDD" id="cd16917">
    <property type="entry name" value="HATPase_UhpB-NarQ-NarX-like"/>
    <property type="match status" value="1"/>
</dbReference>
<dbReference type="GO" id="GO:0000155">
    <property type="term" value="F:phosphorelay sensor kinase activity"/>
    <property type="evidence" value="ECO:0007669"/>
    <property type="project" value="InterPro"/>
</dbReference>
<dbReference type="Gene3D" id="1.20.5.1930">
    <property type="match status" value="1"/>
</dbReference>
<dbReference type="GO" id="GO:0016020">
    <property type="term" value="C:membrane"/>
    <property type="evidence" value="ECO:0007669"/>
    <property type="project" value="InterPro"/>
</dbReference>
<keyword evidence="3" id="KW-0597">Phosphoprotein</keyword>
<dbReference type="Gene3D" id="3.30.565.10">
    <property type="entry name" value="Histidine kinase-like ATPase, C-terminal domain"/>
    <property type="match status" value="1"/>
</dbReference>
<dbReference type="AlphaFoldDB" id="A0A1B1N577"/>
<keyword evidence="10" id="KW-0812">Transmembrane</keyword>
<gene>
    <name evidence="13" type="ORF">AWM70_19915</name>
</gene>
<feature type="domain" description="Histidine kinase/HSP90-like ATPase" evidence="11">
    <location>
        <begin position="301"/>
        <end position="388"/>
    </location>
</feature>
<feature type="transmembrane region" description="Helical" evidence="10">
    <location>
        <begin position="35"/>
        <end position="53"/>
    </location>
</feature>
<comment type="catalytic activity">
    <reaction evidence="1">
        <text>ATP + protein L-histidine = ADP + protein N-phospho-L-histidine.</text>
        <dbReference type="EC" id="2.7.13.3"/>
    </reaction>
</comment>
<name>A0A1B1N577_9BACL</name>
<dbReference type="EC" id="2.7.13.3" evidence="2"/>
<keyword evidence="10" id="KW-0472">Membrane</keyword>
<keyword evidence="6" id="KW-0418">Kinase</keyword>
<accession>A0A1B1N577</accession>
<dbReference type="InterPro" id="IPR036890">
    <property type="entry name" value="HATPase_C_sf"/>
</dbReference>
<evidence type="ECO:0000256" key="8">
    <source>
        <dbReference type="ARBA" id="ARBA00023012"/>
    </source>
</evidence>
<evidence type="ECO:0000256" key="2">
    <source>
        <dbReference type="ARBA" id="ARBA00012438"/>
    </source>
</evidence>
<evidence type="ECO:0000256" key="5">
    <source>
        <dbReference type="ARBA" id="ARBA00022741"/>
    </source>
</evidence>